<proteinExistence type="predicted"/>
<name>A0AA88XZX4_PINIB</name>
<gene>
    <name evidence="3" type="ORF">FSP39_010369</name>
</gene>
<evidence type="ECO:0000256" key="2">
    <source>
        <dbReference type="SAM" id="Phobius"/>
    </source>
</evidence>
<keyword evidence="2" id="KW-0812">Transmembrane</keyword>
<sequence length="324" mass="36196">MLQHTSEITLSYVNQGLRSDDEESSTVYTSSGNGSGYGTNVSEATSTETSNSSQTTSTESDAGRKSKRSSSSVGYGSTEADIEEGITDLTSSYHNPYYIYSDIPASPPGSPQSDRSFGHGTKSFNSSMRSKHSSSHAYTRQLNMFIGEEWENVHENSYNLMLDRKVVSCPPSPRVAHFPVIHQPIKVMHASSNDPTMYHADILHPRRAQHSLNYFFYHMSQEEPKTSKNYNLKPNPYNNINHKIHSALHCPCFLFFFFLCCLPGVYFMQEGDIQYKSGNEHRARKLGLRSTVSYCVGIVVGITFLSLAVFVAVQFVQGQVEPHV</sequence>
<evidence type="ECO:0000313" key="4">
    <source>
        <dbReference type="Proteomes" id="UP001186944"/>
    </source>
</evidence>
<dbReference type="AlphaFoldDB" id="A0AA88XZX4"/>
<keyword evidence="4" id="KW-1185">Reference proteome</keyword>
<accession>A0AA88XZX4</accession>
<feature type="region of interest" description="Disordered" evidence="1">
    <location>
        <begin position="103"/>
        <end position="132"/>
    </location>
</feature>
<reference evidence="3" key="1">
    <citation type="submission" date="2019-08" db="EMBL/GenBank/DDBJ databases">
        <title>The improved chromosome-level genome for the pearl oyster Pinctada fucata martensii using PacBio sequencing and Hi-C.</title>
        <authorList>
            <person name="Zheng Z."/>
        </authorList>
    </citation>
    <scope>NUCLEOTIDE SEQUENCE</scope>
    <source>
        <strain evidence="3">ZZ-2019</strain>
        <tissue evidence="3">Adductor muscle</tissue>
    </source>
</reference>
<evidence type="ECO:0000313" key="3">
    <source>
        <dbReference type="EMBL" id="KAK3095104.1"/>
    </source>
</evidence>
<feature type="region of interest" description="Disordered" evidence="1">
    <location>
        <begin position="13"/>
        <end position="79"/>
    </location>
</feature>
<dbReference type="Proteomes" id="UP001186944">
    <property type="component" value="Unassembled WGS sequence"/>
</dbReference>
<protein>
    <submittedName>
        <fullName evidence="3">Uncharacterized protein</fullName>
    </submittedName>
</protein>
<evidence type="ECO:0000256" key="1">
    <source>
        <dbReference type="SAM" id="MobiDB-lite"/>
    </source>
</evidence>
<keyword evidence="2" id="KW-0472">Membrane</keyword>
<dbReference type="EMBL" id="VSWD01000008">
    <property type="protein sequence ID" value="KAK3095104.1"/>
    <property type="molecule type" value="Genomic_DNA"/>
</dbReference>
<comment type="caution">
    <text evidence="3">The sequence shown here is derived from an EMBL/GenBank/DDBJ whole genome shotgun (WGS) entry which is preliminary data.</text>
</comment>
<organism evidence="3 4">
    <name type="scientific">Pinctada imbricata</name>
    <name type="common">Atlantic pearl-oyster</name>
    <name type="synonym">Pinctada martensii</name>
    <dbReference type="NCBI Taxonomy" id="66713"/>
    <lineage>
        <taxon>Eukaryota</taxon>
        <taxon>Metazoa</taxon>
        <taxon>Spiralia</taxon>
        <taxon>Lophotrochozoa</taxon>
        <taxon>Mollusca</taxon>
        <taxon>Bivalvia</taxon>
        <taxon>Autobranchia</taxon>
        <taxon>Pteriomorphia</taxon>
        <taxon>Pterioida</taxon>
        <taxon>Pterioidea</taxon>
        <taxon>Pteriidae</taxon>
        <taxon>Pinctada</taxon>
    </lineage>
</organism>
<keyword evidence="2" id="KW-1133">Transmembrane helix</keyword>
<feature type="transmembrane region" description="Helical" evidence="2">
    <location>
        <begin position="292"/>
        <end position="316"/>
    </location>
</feature>
<feature type="compositionally biased region" description="Low complexity" evidence="1">
    <location>
        <begin position="25"/>
        <end position="60"/>
    </location>
</feature>
<feature type="transmembrane region" description="Helical" evidence="2">
    <location>
        <begin position="246"/>
        <end position="267"/>
    </location>
</feature>